<comment type="caution">
    <text evidence="3">The sequence shown here is derived from an EMBL/GenBank/DDBJ whole genome shotgun (WGS) entry which is preliminary data.</text>
</comment>
<accession>A0ABR8LQV3</accession>
<evidence type="ECO:0000313" key="3">
    <source>
        <dbReference type="EMBL" id="MBD3862603.1"/>
    </source>
</evidence>
<dbReference type="RefSeq" id="WP_191099155.1">
    <property type="nucleotide sequence ID" value="NZ_JACXXF010000002.1"/>
</dbReference>
<feature type="domain" description="PoNi C-terminal" evidence="2">
    <location>
        <begin position="144"/>
        <end position="256"/>
    </location>
</feature>
<evidence type="ECO:0000313" key="4">
    <source>
        <dbReference type="Proteomes" id="UP000627521"/>
    </source>
</evidence>
<dbReference type="InterPro" id="IPR015025">
    <property type="entry name" value="PoNi_C"/>
</dbReference>
<evidence type="ECO:0000259" key="2">
    <source>
        <dbReference type="Pfam" id="PF08929"/>
    </source>
</evidence>
<evidence type="ECO:0000259" key="1">
    <source>
        <dbReference type="Pfam" id="PF08928"/>
    </source>
</evidence>
<name>A0ABR8LQV3_9FLAO</name>
<dbReference type="Gene3D" id="1.10.3920.10">
    <property type="entry name" value="PA2201 C-terminal domain-like"/>
    <property type="match status" value="1"/>
</dbReference>
<dbReference type="Pfam" id="PF08929">
    <property type="entry name" value="PoNi_C"/>
    <property type="match status" value="1"/>
</dbReference>
<dbReference type="InterPro" id="IPR015024">
    <property type="entry name" value="PoNi_N"/>
</dbReference>
<dbReference type="Pfam" id="PF08928">
    <property type="entry name" value="PoNi_N"/>
    <property type="match status" value="1"/>
</dbReference>
<gene>
    <name evidence="3" type="ORF">IEG06_04005</name>
</gene>
<dbReference type="Proteomes" id="UP000627521">
    <property type="component" value="Unassembled WGS sequence"/>
</dbReference>
<sequence length="258" mass="30945">MRDIHKDRKYFSDYISRHYSAQEILIKKLKSDLVKLERIAPVKMQLTKDYLNIIFAKYSRGDDMFTKEVYSVFENTVNLMTEYWSERHQNTLYYLEKNKVIYLKQYTLSYHVYMLNMLSIGYLLNVDDKQFQLINDFIEKDEIKDFIYDFLLRSKLQDKAPITDSNFKVFSGFKDPFVTIKQIINTTNKDDAVVKLKSFLENEWFKIINKHNLYSSHTHKFDVYCGYWCFPAAAIVKIKGLDDSSFRDNPYYPKDLIQ</sequence>
<protein>
    <submittedName>
        <fullName evidence="3">DUF1911 domain-containing protein</fullName>
    </submittedName>
</protein>
<proteinExistence type="predicted"/>
<dbReference type="EMBL" id="JACXXH010000002">
    <property type="protein sequence ID" value="MBD3862603.1"/>
    <property type="molecule type" value="Genomic_DNA"/>
</dbReference>
<keyword evidence="4" id="KW-1185">Reference proteome</keyword>
<feature type="domain" description="PoNi N-terminal" evidence="1">
    <location>
        <begin position="36"/>
        <end position="132"/>
    </location>
</feature>
<dbReference type="InterPro" id="IPR028983">
    <property type="entry name" value="PA2201-like_C"/>
</dbReference>
<dbReference type="SUPFAM" id="SSF140731">
    <property type="entry name" value="PA2201 C-terminal domain-like"/>
    <property type="match status" value="1"/>
</dbReference>
<reference evidence="3 4" key="1">
    <citation type="submission" date="2020-09" db="EMBL/GenBank/DDBJ databases">
        <title>Bacillus nautilus sp. nov., Chryseoglobus crepusculi sp. nov, and Psychrobacter noctis sp. nov., isolated from deep-sea sponges from the equatorial Atlantic.</title>
        <authorList>
            <person name="Stennett H.L."/>
            <person name="Williams S.E."/>
        </authorList>
    </citation>
    <scope>NUCLEOTIDE SEQUENCE [LARGE SCALE GENOMIC DNA]</scope>
    <source>
        <strain evidence="3 4">28M-24</strain>
    </source>
</reference>
<organism evidence="3 4">
    <name type="scientific">Olleya marilimosa</name>
    <dbReference type="NCBI Taxonomy" id="272164"/>
    <lineage>
        <taxon>Bacteria</taxon>
        <taxon>Pseudomonadati</taxon>
        <taxon>Bacteroidota</taxon>
        <taxon>Flavobacteriia</taxon>
        <taxon>Flavobacteriales</taxon>
        <taxon>Flavobacteriaceae</taxon>
    </lineage>
</organism>